<evidence type="ECO:0000256" key="1">
    <source>
        <dbReference type="SAM" id="MobiDB-lite"/>
    </source>
</evidence>
<dbReference type="AlphaFoldDB" id="A0A812L675"/>
<keyword evidence="3" id="KW-1185">Reference proteome</keyword>
<gene>
    <name evidence="2" type="primary">hcs1</name>
    <name evidence="2" type="ORF">SNAT2548_LOCUS10538</name>
</gene>
<feature type="compositionally biased region" description="Polar residues" evidence="1">
    <location>
        <begin position="146"/>
        <end position="155"/>
    </location>
</feature>
<accession>A0A812L675</accession>
<sequence>MAEVQSHTGDFELPTIPAGSCELADMGKKRNEPEPCQAHAGHANSNSAGHDCVEGVEGHGSKPPSKKRRALRAASSLAPNSRVHSEAFLDDAENVCTASCKPTQPVSVEAAFAVEDGTCGGPTVHTGRERKRPLRAASSLAPSASQSTWRDSPSPSLVPDGQDEEEVQLDHVALQQPGKCVAECQTMATEIASIAVEPSDVNMPNTSGALASTLVVESAFRTATSDPDIADGAARPSAWMEPPQHEHVQQDLAREPGHEGCERREPASIEHLPNGVMQGHANVDTSGFPKQARRRIIGKQQCVVNAPALWKHSSAVIRDTLGHTLRPPEAGFLVRVQGDGWGGPSTSGDTSYVATITEADADTYTVIRRGDCHGSWDETHVLKQECSILARTTSQQDMCLRSVRARRVAV</sequence>
<name>A0A812L675_9DINO</name>
<feature type="region of interest" description="Disordered" evidence="1">
    <location>
        <begin position="116"/>
        <end position="163"/>
    </location>
</feature>
<evidence type="ECO:0000313" key="2">
    <source>
        <dbReference type="EMBL" id="CAE7238872.1"/>
    </source>
</evidence>
<protein>
    <submittedName>
        <fullName evidence="2">Hcs1 protein</fullName>
    </submittedName>
</protein>
<dbReference type="Proteomes" id="UP000604046">
    <property type="component" value="Unassembled WGS sequence"/>
</dbReference>
<dbReference type="OrthoDB" id="423887at2759"/>
<reference evidence="2" key="1">
    <citation type="submission" date="2021-02" db="EMBL/GenBank/DDBJ databases">
        <authorList>
            <person name="Dougan E. K."/>
            <person name="Rhodes N."/>
            <person name="Thang M."/>
            <person name="Chan C."/>
        </authorList>
    </citation>
    <scope>NUCLEOTIDE SEQUENCE</scope>
</reference>
<dbReference type="EMBL" id="CAJNDS010000879">
    <property type="protein sequence ID" value="CAE7238872.1"/>
    <property type="molecule type" value="Genomic_DNA"/>
</dbReference>
<feature type="compositionally biased region" description="Low complexity" evidence="1">
    <location>
        <begin position="135"/>
        <end position="145"/>
    </location>
</feature>
<evidence type="ECO:0000313" key="3">
    <source>
        <dbReference type="Proteomes" id="UP000604046"/>
    </source>
</evidence>
<feature type="region of interest" description="Disordered" evidence="1">
    <location>
        <begin position="1"/>
        <end position="80"/>
    </location>
</feature>
<organism evidence="2 3">
    <name type="scientific">Symbiodinium natans</name>
    <dbReference type="NCBI Taxonomy" id="878477"/>
    <lineage>
        <taxon>Eukaryota</taxon>
        <taxon>Sar</taxon>
        <taxon>Alveolata</taxon>
        <taxon>Dinophyceae</taxon>
        <taxon>Suessiales</taxon>
        <taxon>Symbiodiniaceae</taxon>
        <taxon>Symbiodinium</taxon>
    </lineage>
</organism>
<proteinExistence type="predicted"/>
<comment type="caution">
    <text evidence="2">The sequence shown here is derived from an EMBL/GenBank/DDBJ whole genome shotgun (WGS) entry which is preliminary data.</text>
</comment>
<feature type="compositionally biased region" description="Basic and acidic residues" evidence="1">
    <location>
        <begin position="51"/>
        <end position="60"/>
    </location>
</feature>